<dbReference type="Proteomes" id="UP000475862">
    <property type="component" value="Unassembled WGS sequence"/>
</dbReference>
<organism evidence="1 2">
    <name type="scientific">Aphis glycines</name>
    <name type="common">Soybean aphid</name>
    <dbReference type="NCBI Taxonomy" id="307491"/>
    <lineage>
        <taxon>Eukaryota</taxon>
        <taxon>Metazoa</taxon>
        <taxon>Ecdysozoa</taxon>
        <taxon>Arthropoda</taxon>
        <taxon>Hexapoda</taxon>
        <taxon>Insecta</taxon>
        <taxon>Pterygota</taxon>
        <taxon>Neoptera</taxon>
        <taxon>Paraneoptera</taxon>
        <taxon>Hemiptera</taxon>
        <taxon>Sternorrhyncha</taxon>
        <taxon>Aphidomorpha</taxon>
        <taxon>Aphidoidea</taxon>
        <taxon>Aphididae</taxon>
        <taxon>Aphidini</taxon>
        <taxon>Aphis</taxon>
        <taxon>Aphis</taxon>
    </lineage>
</organism>
<dbReference type="AlphaFoldDB" id="A0A6G0U4S1"/>
<reference evidence="1 2" key="1">
    <citation type="submission" date="2019-08" db="EMBL/GenBank/DDBJ databases">
        <title>The genome of the soybean aphid Biotype 1, its phylome, world population structure and adaptation to the North American continent.</title>
        <authorList>
            <person name="Giordano R."/>
            <person name="Donthu R.K."/>
            <person name="Hernandez A.G."/>
            <person name="Wright C.L."/>
            <person name="Zimin A.V."/>
        </authorList>
    </citation>
    <scope>NUCLEOTIDE SEQUENCE [LARGE SCALE GENOMIC DNA]</scope>
    <source>
        <tissue evidence="1">Whole aphids</tissue>
    </source>
</reference>
<evidence type="ECO:0000313" key="2">
    <source>
        <dbReference type="Proteomes" id="UP000475862"/>
    </source>
</evidence>
<keyword evidence="2" id="KW-1185">Reference proteome</keyword>
<name>A0A6G0U4S1_APHGL</name>
<comment type="caution">
    <text evidence="1">The sequence shown here is derived from an EMBL/GenBank/DDBJ whole genome shotgun (WGS) entry which is preliminary data.</text>
</comment>
<dbReference type="EMBL" id="VYZN01000003">
    <property type="protein sequence ID" value="KAE9544121.1"/>
    <property type="molecule type" value="Genomic_DNA"/>
</dbReference>
<gene>
    <name evidence="1" type="ORF">AGLY_001810</name>
</gene>
<accession>A0A6G0U4S1</accession>
<evidence type="ECO:0000313" key="1">
    <source>
        <dbReference type="EMBL" id="KAE9544121.1"/>
    </source>
</evidence>
<sequence>MIPIIGFIFNTPIIYNSNPHRNSFLTKLRDFSKLKLLINFYKFSVERNISFIPEHPPMLNIDVFSIPQKSKGYQYIYQFVQNLKLIITCLPVDKALSTRIKKINTLYEYLSFVLVITHPYLQLKLTEYLKYVVNALLIGYLTIYPNGFDELSNTEYKRVYVKRVDTVESPHLPVFTPSLNQYGGIFSQIKYLSRLYECRYSIEIFIVVPINHTILTSSLYSIQVLICPSSYRFLPNEFRVTMLKL</sequence>
<protein>
    <submittedName>
        <fullName evidence="1">Uncharacterized protein</fullName>
    </submittedName>
</protein>
<proteinExistence type="predicted"/>